<dbReference type="GO" id="GO:0016747">
    <property type="term" value="F:acyltransferase activity, transferring groups other than amino-acyl groups"/>
    <property type="evidence" value="ECO:0007669"/>
    <property type="project" value="InterPro"/>
</dbReference>
<dbReference type="EMBL" id="KN846951">
    <property type="protein sequence ID" value="KIV86662.1"/>
    <property type="molecule type" value="Genomic_DNA"/>
</dbReference>
<feature type="compositionally biased region" description="Polar residues" evidence="1">
    <location>
        <begin position="42"/>
        <end position="55"/>
    </location>
</feature>
<feature type="region of interest" description="Disordered" evidence="1">
    <location>
        <begin position="1"/>
        <end position="270"/>
    </location>
</feature>
<dbReference type="CDD" id="cd04301">
    <property type="entry name" value="NAT_SF"/>
    <property type="match status" value="1"/>
</dbReference>
<evidence type="ECO:0000313" key="4">
    <source>
        <dbReference type="Proteomes" id="UP000053599"/>
    </source>
</evidence>
<dbReference type="SUPFAM" id="SSF55729">
    <property type="entry name" value="Acyl-CoA N-acyltransferases (Nat)"/>
    <property type="match status" value="1"/>
</dbReference>
<feature type="region of interest" description="Disordered" evidence="1">
    <location>
        <begin position="317"/>
        <end position="490"/>
    </location>
</feature>
<gene>
    <name evidence="3" type="ORF">PV11_02259</name>
</gene>
<accession>A0A0D1YVT9</accession>
<feature type="compositionally biased region" description="Polar residues" evidence="1">
    <location>
        <begin position="138"/>
        <end position="147"/>
    </location>
</feature>
<evidence type="ECO:0000256" key="1">
    <source>
        <dbReference type="SAM" id="MobiDB-lite"/>
    </source>
</evidence>
<evidence type="ECO:0000259" key="2">
    <source>
        <dbReference type="Pfam" id="PF00583"/>
    </source>
</evidence>
<dbReference type="Gene3D" id="3.40.630.30">
    <property type="match status" value="1"/>
</dbReference>
<dbReference type="Pfam" id="PF00583">
    <property type="entry name" value="Acetyltransf_1"/>
    <property type="match status" value="1"/>
</dbReference>
<evidence type="ECO:0000313" key="3">
    <source>
        <dbReference type="EMBL" id="KIV86662.1"/>
    </source>
</evidence>
<feature type="compositionally biased region" description="Polar residues" evidence="1">
    <location>
        <begin position="106"/>
        <end position="121"/>
    </location>
</feature>
<dbReference type="InterPro" id="IPR000182">
    <property type="entry name" value="GNAT_dom"/>
</dbReference>
<protein>
    <recommendedName>
        <fullName evidence="2">N-acetyltransferase domain-containing protein</fullName>
    </recommendedName>
</protein>
<feature type="compositionally biased region" description="Polar residues" evidence="1">
    <location>
        <begin position="187"/>
        <end position="201"/>
    </location>
</feature>
<dbReference type="OrthoDB" id="2129362at2759"/>
<feature type="compositionally biased region" description="Polar residues" evidence="1">
    <location>
        <begin position="365"/>
        <end position="382"/>
    </location>
</feature>
<feature type="domain" description="N-acetyltransferase" evidence="2">
    <location>
        <begin position="778"/>
        <end position="835"/>
    </location>
</feature>
<dbReference type="Proteomes" id="UP000053599">
    <property type="component" value="Unassembled WGS sequence"/>
</dbReference>
<dbReference type="HOGENOM" id="CLU_012165_0_0_1"/>
<sequence>MYSFHPNKYGNPAAKRQSNGDNLSQFSSDNQSSSHHPAWNLLPSQPTTQPTSWGASVSVDDTPKSQHVGSEGLQVFESRPASFQELPDTIDIPQSESGLKPPSDSMEYTRSAARSPSQASITIPGFNKKGYGHPPVQPSNRQSSKTPAHNREQIEQPKNLPIATTEAVTQDASDKTEPKTTPFVPTDHQTSQSGHEFSQQRAPRWSFPAAADEGPQPSIINSDVKGRDLSSAAINPPPATRYPHQAELATPEKKPSPPATYQTLKKKGESPEEVIARLQATGTRDAHLRMRRTAKGEVVTTGLSTLDFLRGAPASEPDGILPAHLESVSFPSPRDSKTGSNPGPRQSLGDVGFADEEADRRGQKKTSVSRPAQTFTQPSSSGVDGPDVSYAGRGVVPVTAVPSNTTKATTTTRIVLRDSSDEPVDSAKSTTSFATQPPPSTSRPIQTPAARNRNRWATSAETKPEPCKADSNAEGSEVAESDDDSTKPMEWGYGRLIRNRGAPVGESQLVGWDGQLQPPPVDWESRAAFQNNNPEYISGFDGWLGETAVRTMQSVALSPEIAQIQSTSETEFGVIPHEKVQDINNHADGIGFVPRDTVLNHQNAERYGHRLGEVIADVAKAPPPDFDAEAKLDLKDRDNQRYRDETAQMFIDRRQIHLERQQKEAHAKRMAAEATVVEPPVAAEPASSKPIKTNIYLRPAVRADYPGMTRIYNWHIMNGVRPSELTEVGEDELEARHTISTNARLPFIVAVERTRRNSRQKPASRRVNPNHPVQNIDPGYNGVVKDEHVVGWASATDWSACDYVETTTAELEVYVAHDFRQKGVGRCLMDALLDATDRGYISKGGYDFHVAPEIKHLYSGGGGRDLHKIIFQIRSFNRPITPEQRYRAQRFSEEGKNWGYADGKNSQKGWTNRKSFAPEDKKDFSKAAKINDREDDYTVWMKDWLDSFGFEEEGLIKKIGTKHKRFVDVRYVSKETAWQPAEHRLPDFSNGI</sequence>
<organism evidence="3 4">
    <name type="scientific">Exophiala sideris</name>
    <dbReference type="NCBI Taxonomy" id="1016849"/>
    <lineage>
        <taxon>Eukaryota</taxon>
        <taxon>Fungi</taxon>
        <taxon>Dikarya</taxon>
        <taxon>Ascomycota</taxon>
        <taxon>Pezizomycotina</taxon>
        <taxon>Eurotiomycetes</taxon>
        <taxon>Chaetothyriomycetidae</taxon>
        <taxon>Chaetothyriales</taxon>
        <taxon>Herpotrichiellaceae</taxon>
        <taxon>Exophiala</taxon>
    </lineage>
</organism>
<name>A0A0D1YVT9_9EURO</name>
<feature type="compositionally biased region" description="Low complexity" evidence="1">
    <location>
        <begin position="21"/>
        <end position="34"/>
    </location>
</feature>
<feature type="compositionally biased region" description="Polar residues" evidence="1">
    <location>
        <begin position="401"/>
        <end position="413"/>
    </location>
</feature>
<dbReference type="InterPro" id="IPR016181">
    <property type="entry name" value="Acyl_CoA_acyltransferase"/>
</dbReference>
<dbReference type="AlphaFoldDB" id="A0A0D1YVT9"/>
<reference evidence="3 4" key="1">
    <citation type="submission" date="2015-01" db="EMBL/GenBank/DDBJ databases">
        <title>The Genome Sequence of Exophiala sideris CBS121828.</title>
        <authorList>
            <consortium name="The Broad Institute Genomics Platform"/>
            <person name="Cuomo C."/>
            <person name="de Hoog S."/>
            <person name="Gorbushina A."/>
            <person name="Stielow B."/>
            <person name="Teixiera M."/>
            <person name="Abouelleil A."/>
            <person name="Chapman S.B."/>
            <person name="Priest M."/>
            <person name="Young S.K."/>
            <person name="Wortman J."/>
            <person name="Nusbaum C."/>
            <person name="Birren B."/>
        </authorList>
    </citation>
    <scope>NUCLEOTIDE SEQUENCE [LARGE SCALE GENOMIC DNA]</scope>
    <source>
        <strain evidence="3 4">CBS 121828</strain>
    </source>
</reference>
<feature type="region of interest" description="Disordered" evidence="1">
    <location>
        <begin position="754"/>
        <end position="775"/>
    </location>
</feature>
<proteinExistence type="predicted"/>